<dbReference type="Gene3D" id="3.40.190.290">
    <property type="match status" value="1"/>
</dbReference>
<dbReference type="InterPro" id="IPR036390">
    <property type="entry name" value="WH_DNA-bd_sf"/>
</dbReference>
<sequence length="309" mass="33787">MKRINVDIDEMRAFRALVDSGSFRTAADAVGVSPSALSRQINRLEGRVGCRLFDRDTRNVTLTPQGQTFLRLAERILNTTENAMAEFMAYQAARRGRLTIAGLPSVTAGLLPRLVQQFLDAHPDVDVQINDVLSNGIIREVELGQADLGFTAGAVEVSERLSFQKLLTDRFVAVGAPGGPLDEKRSYSWQELVSQPFVAMATGTSVRMLTDAACAQQGLLFRPRFEVSHLATAGAFVSQGLGVTALPALTLPVLGREPLIFRPLGEPEMLRDIGLIWRSGRTLSPAAVAFLELVRRSDLKTQIPDPFRD</sequence>
<evidence type="ECO:0000313" key="7">
    <source>
        <dbReference type="Proteomes" id="UP000233597"/>
    </source>
</evidence>
<dbReference type="EMBL" id="NWTK01000007">
    <property type="protein sequence ID" value="PKR53839.1"/>
    <property type="molecule type" value="Genomic_DNA"/>
</dbReference>
<evidence type="ECO:0000256" key="2">
    <source>
        <dbReference type="ARBA" id="ARBA00023015"/>
    </source>
</evidence>
<dbReference type="InterPro" id="IPR000847">
    <property type="entry name" value="LysR_HTH_N"/>
</dbReference>
<feature type="domain" description="HTH lysR-type" evidence="5">
    <location>
        <begin position="6"/>
        <end position="63"/>
    </location>
</feature>
<dbReference type="Pfam" id="PF00126">
    <property type="entry name" value="HTH_1"/>
    <property type="match status" value="1"/>
</dbReference>
<evidence type="ECO:0000259" key="5">
    <source>
        <dbReference type="PROSITE" id="PS50931"/>
    </source>
</evidence>
<accession>A0A2N3KTC6</accession>
<dbReference type="SUPFAM" id="SSF53850">
    <property type="entry name" value="Periplasmic binding protein-like II"/>
    <property type="match status" value="1"/>
</dbReference>
<evidence type="ECO:0000256" key="3">
    <source>
        <dbReference type="ARBA" id="ARBA00023125"/>
    </source>
</evidence>
<evidence type="ECO:0000256" key="4">
    <source>
        <dbReference type="ARBA" id="ARBA00023163"/>
    </source>
</evidence>
<dbReference type="InterPro" id="IPR036388">
    <property type="entry name" value="WH-like_DNA-bd_sf"/>
</dbReference>
<dbReference type="InterPro" id="IPR005119">
    <property type="entry name" value="LysR_subst-bd"/>
</dbReference>
<dbReference type="RefSeq" id="WP_101267005.1">
    <property type="nucleotide sequence ID" value="NZ_NWTK01000007.1"/>
</dbReference>
<name>A0A2N3KTC6_9PROT</name>
<comment type="caution">
    <text evidence="6">The sequence shown here is derived from an EMBL/GenBank/DDBJ whole genome shotgun (WGS) entry which is preliminary data.</text>
</comment>
<dbReference type="CDD" id="cd08440">
    <property type="entry name" value="PBP2_LTTR_like_4"/>
    <property type="match status" value="1"/>
</dbReference>
<dbReference type="OrthoDB" id="7282659at2"/>
<dbReference type="InterPro" id="IPR050950">
    <property type="entry name" value="HTH-type_LysR_regulators"/>
</dbReference>
<evidence type="ECO:0000256" key="1">
    <source>
        <dbReference type="ARBA" id="ARBA00009437"/>
    </source>
</evidence>
<dbReference type="SUPFAM" id="SSF46785">
    <property type="entry name" value="Winged helix' DNA-binding domain"/>
    <property type="match status" value="1"/>
</dbReference>
<dbReference type="GO" id="GO:0003677">
    <property type="term" value="F:DNA binding"/>
    <property type="evidence" value="ECO:0007669"/>
    <property type="project" value="UniProtKB-KW"/>
</dbReference>
<keyword evidence="4" id="KW-0804">Transcription</keyword>
<keyword evidence="2" id="KW-0805">Transcription regulation</keyword>
<dbReference type="GO" id="GO:0003700">
    <property type="term" value="F:DNA-binding transcription factor activity"/>
    <property type="evidence" value="ECO:0007669"/>
    <property type="project" value="InterPro"/>
</dbReference>
<dbReference type="Proteomes" id="UP000233597">
    <property type="component" value="Unassembled WGS sequence"/>
</dbReference>
<dbReference type="PANTHER" id="PTHR30419">
    <property type="entry name" value="HTH-TYPE TRANSCRIPTIONAL REGULATOR YBHD"/>
    <property type="match status" value="1"/>
</dbReference>
<keyword evidence="3" id="KW-0238">DNA-binding</keyword>
<organism evidence="6 7">
    <name type="scientific">Thalassospira marina</name>
    <dbReference type="NCBI Taxonomy" id="2048283"/>
    <lineage>
        <taxon>Bacteria</taxon>
        <taxon>Pseudomonadati</taxon>
        <taxon>Pseudomonadota</taxon>
        <taxon>Alphaproteobacteria</taxon>
        <taxon>Rhodospirillales</taxon>
        <taxon>Thalassospiraceae</taxon>
        <taxon>Thalassospira</taxon>
    </lineage>
</organism>
<dbReference type="AlphaFoldDB" id="A0A2N3KTC6"/>
<proteinExistence type="inferred from homology"/>
<comment type="similarity">
    <text evidence="1">Belongs to the LysR transcriptional regulatory family.</text>
</comment>
<dbReference type="FunFam" id="1.10.10.10:FF:000001">
    <property type="entry name" value="LysR family transcriptional regulator"/>
    <property type="match status" value="1"/>
</dbReference>
<dbReference type="GO" id="GO:0005829">
    <property type="term" value="C:cytosol"/>
    <property type="evidence" value="ECO:0007669"/>
    <property type="project" value="TreeGrafter"/>
</dbReference>
<dbReference type="Pfam" id="PF03466">
    <property type="entry name" value="LysR_substrate"/>
    <property type="match status" value="1"/>
</dbReference>
<dbReference type="Gene3D" id="1.10.10.10">
    <property type="entry name" value="Winged helix-like DNA-binding domain superfamily/Winged helix DNA-binding domain"/>
    <property type="match status" value="1"/>
</dbReference>
<reference evidence="6 7" key="1">
    <citation type="submission" date="2017-09" db="EMBL/GenBank/DDBJ databases">
        <title>Biodiversity and function of Thalassospira species in the particle-attached aromatic-hydrocarbon-degrading consortia from the surface seawater of the South China Sea.</title>
        <authorList>
            <person name="Dong C."/>
            <person name="Liu R."/>
            <person name="Shao Z."/>
        </authorList>
    </citation>
    <scope>NUCLEOTIDE SEQUENCE [LARGE SCALE GENOMIC DNA]</scope>
    <source>
        <strain evidence="6 7">CSC1P2</strain>
    </source>
</reference>
<dbReference type="PROSITE" id="PS50931">
    <property type="entry name" value="HTH_LYSR"/>
    <property type="match status" value="1"/>
</dbReference>
<evidence type="ECO:0000313" key="6">
    <source>
        <dbReference type="EMBL" id="PKR53839.1"/>
    </source>
</evidence>
<dbReference type="PANTHER" id="PTHR30419:SF8">
    <property type="entry name" value="NITROGEN ASSIMILATION TRANSCRIPTIONAL ACTIVATOR-RELATED"/>
    <property type="match status" value="1"/>
</dbReference>
<protein>
    <submittedName>
        <fullName evidence="6">LysR family transcriptional regulator</fullName>
    </submittedName>
</protein>
<gene>
    <name evidence="6" type="ORF">COO20_12585</name>
</gene>